<evidence type="ECO:0000313" key="2">
    <source>
        <dbReference type="Proteomes" id="UP000198862"/>
    </source>
</evidence>
<dbReference type="RefSeq" id="WP_091980404.1">
    <property type="nucleotide sequence ID" value="NZ_FOLO01000004.1"/>
</dbReference>
<reference evidence="1 2" key="1">
    <citation type="submission" date="2016-10" db="EMBL/GenBank/DDBJ databases">
        <authorList>
            <person name="de Groot N.N."/>
        </authorList>
    </citation>
    <scope>NUCLEOTIDE SEQUENCE [LARGE SCALE GENOMIC DNA]</scope>
    <source>
        <strain evidence="1 2">DSM 6059</strain>
    </source>
</reference>
<proteinExistence type="predicted"/>
<keyword evidence="2" id="KW-1185">Reference proteome</keyword>
<gene>
    <name evidence="1" type="ORF">SAMN02745724_00872</name>
</gene>
<evidence type="ECO:0000313" key="1">
    <source>
        <dbReference type="EMBL" id="SFC08407.1"/>
    </source>
</evidence>
<accession>A0A1I1G9J4</accession>
<dbReference type="AlphaFoldDB" id="A0A1I1G9J4"/>
<organism evidence="1 2">
    <name type="scientific">Pseudoalteromonas denitrificans DSM 6059</name>
    <dbReference type="NCBI Taxonomy" id="1123010"/>
    <lineage>
        <taxon>Bacteria</taxon>
        <taxon>Pseudomonadati</taxon>
        <taxon>Pseudomonadota</taxon>
        <taxon>Gammaproteobacteria</taxon>
        <taxon>Alteromonadales</taxon>
        <taxon>Pseudoalteromonadaceae</taxon>
        <taxon>Pseudoalteromonas</taxon>
    </lineage>
</organism>
<protein>
    <recommendedName>
        <fullName evidence="3">Orphan protein</fullName>
    </recommendedName>
</protein>
<evidence type="ECO:0008006" key="3">
    <source>
        <dbReference type="Google" id="ProtNLM"/>
    </source>
</evidence>
<dbReference type="OrthoDB" id="6238772at2"/>
<dbReference type="Proteomes" id="UP000198862">
    <property type="component" value="Unassembled WGS sequence"/>
</dbReference>
<dbReference type="EMBL" id="FOLO01000004">
    <property type="protein sequence ID" value="SFC08407.1"/>
    <property type="molecule type" value="Genomic_DNA"/>
</dbReference>
<dbReference type="STRING" id="1123010.SAMN02745724_00872"/>
<name>A0A1I1G9J4_9GAMM</name>
<sequence>MKDLMNVQDFLVSDCDVGDWEGNEEQVAENLNELIHIAWDQLPDDLSCDKIENIINSIWQHLRGDTAIIETDFEELIDWVNQHVLTSLDEQME</sequence>